<comment type="caution">
    <text evidence="3">The sequence shown here is derived from an EMBL/GenBank/DDBJ whole genome shotgun (WGS) entry which is preliminary data.</text>
</comment>
<dbReference type="Pfam" id="PF07790">
    <property type="entry name" value="Pilin_N"/>
    <property type="match status" value="1"/>
</dbReference>
<keyword evidence="1" id="KW-0812">Transmembrane</keyword>
<dbReference type="InterPro" id="IPR012859">
    <property type="entry name" value="Pilin_N_archaeal"/>
</dbReference>
<name>W9DWR5_METTI</name>
<protein>
    <recommendedName>
        <fullName evidence="2">Archaeal Type IV pilin N-terminal domain-containing protein</fullName>
    </recommendedName>
</protein>
<feature type="transmembrane region" description="Helical" evidence="1">
    <location>
        <begin position="18"/>
        <end position="40"/>
    </location>
</feature>
<keyword evidence="4" id="KW-1185">Reference proteome</keyword>
<gene>
    <name evidence="3" type="ORF">MettiDRAFT_1314</name>
</gene>
<evidence type="ECO:0000313" key="3">
    <source>
        <dbReference type="EMBL" id="ETA67876.1"/>
    </source>
</evidence>
<dbReference type="STRING" id="1090322.MettiDRAFT_1314"/>
<proteinExistence type="predicted"/>
<reference evidence="3 4" key="1">
    <citation type="submission" date="2013-08" db="EMBL/GenBank/DDBJ databases">
        <authorList>
            <consortium name="DOE Joint Genome Institute"/>
            <person name="Eisen J."/>
            <person name="Huntemann M."/>
            <person name="Han J."/>
            <person name="Chen A."/>
            <person name="Kyrpides N."/>
            <person name="Mavromatis K."/>
            <person name="Markowitz V."/>
            <person name="Palaniappan K."/>
            <person name="Ivanova N."/>
            <person name="Schaumberg A."/>
            <person name="Pati A."/>
            <person name="Liolios K."/>
            <person name="Nordberg H.P."/>
            <person name="Cantor M.N."/>
            <person name="Hua S.X."/>
            <person name="Woyke T."/>
        </authorList>
    </citation>
    <scope>NUCLEOTIDE SEQUENCE [LARGE SCALE GENOMIC DNA]</scope>
    <source>
        <strain evidence="3 4">DSM 2278</strain>
    </source>
</reference>
<dbReference type="EMBL" id="AZAJ01000001">
    <property type="protein sequence ID" value="ETA67876.1"/>
    <property type="molecule type" value="Genomic_DNA"/>
</dbReference>
<sequence length="213" mass="23378">MDRKNLVLLDNKCAMSPILGVVLMLLLTIVLAGITVSAVYSDEMLSSMKPTPVADIDVIYIEGGLPKYPHYVKYEENFIYVRHMGGEPLSLDSTKIVINGMGSAYEGVVPHGTLHTGAIFISYDDLYFDGKDFDYSSNNQVLSDGLWSTGEELILNGQDGISSVSTVYVTINGVTNTSNNYGLKENTMITIKIFDIQTQRLIAESECQVTLAE</sequence>
<evidence type="ECO:0000256" key="1">
    <source>
        <dbReference type="SAM" id="Phobius"/>
    </source>
</evidence>
<dbReference type="AlphaFoldDB" id="W9DWR5"/>
<dbReference type="Proteomes" id="UP000019483">
    <property type="component" value="Unassembled WGS sequence"/>
</dbReference>
<accession>W9DWR5</accession>
<organism evidence="3 4">
    <name type="scientific">Methanolobus tindarius DSM 2278</name>
    <dbReference type="NCBI Taxonomy" id="1090322"/>
    <lineage>
        <taxon>Archaea</taxon>
        <taxon>Methanobacteriati</taxon>
        <taxon>Methanobacteriota</taxon>
        <taxon>Stenosarchaea group</taxon>
        <taxon>Methanomicrobia</taxon>
        <taxon>Methanosarcinales</taxon>
        <taxon>Methanosarcinaceae</taxon>
        <taxon>Methanolobus</taxon>
    </lineage>
</organism>
<keyword evidence="1" id="KW-1133">Transmembrane helix</keyword>
<evidence type="ECO:0000313" key="4">
    <source>
        <dbReference type="Proteomes" id="UP000019483"/>
    </source>
</evidence>
<keyword evidence="1" id="KW-0472">Membrane</keyword>
<feature type="domain" description="Archaeal Type IV pilin N-terminal" evidence="2">
    <location>
        <begin position="14"/>
        <end position="101"/>
    </location>
</feature>
<evidence type="ECO:0000259" key="2">
    <source>
        <dbReference type="Pfam" id="PF07790"/>
    </source>
</evidence>